<dbReference type="InterPro" id="IPR011044">
    <property type="entry name" value="Quino_amine_DH_bsu"/>
</dbReference>
<proteinExistence type="predicted"/>
<dbReference type="AlphaFoldDB" id="A0A4V5NLQ1"/>
<dbReference type="Proteomes" id="UP000306340">
    <property type="component" value="Unassembled WGS sequence"/>
</dbReference>
<dbReference type="RefSeq" id="WP_136792526.1">
    <property type="nucleotide sequence ID" value="NZ_SWAU01000088.1"/>
</dbReference>
<evidence type="ECO:0000313" key="2">
    <source>
        <dbReference type="EMBL" id="TKA96557.1"/>
    </source>
</evidence>
<feature type="signal peptide" evidence="1">
    <location>
        <begin position="1"/>
        <end position="21"/>
    </location>
</feature>
<comment type="caution">
    <text evidence="2">The sequence shown here is derived from an EMBL/GenBank/DDBJ whole genome shotgun (WGS) entry which is preliminary data.</text>
</comment>
<keyword evidence="1" id="KW-0732">Signal</keyword>
<evidence type="ECO:0000313" key="3">
    <source>
        <dbReference type="Proteomes" id="UP000306340"/>
    </source>
</evidence>
<sequence length="400" mass="41975">MPLRPIATATLSVLVATPLLADDDKTVWRVFVADHAAPRITALDLSSPETHWTFETTGPSKLYATAGGEGIVAVQSDHDSVAVLNSGVRLESHGDHSDIAVQPPAVTGQIEGPRPFHVVSHDGIMAINFDKGGYATLLPQAAAVDGQLEGKAFCQSRAHHGFVAPMGNKMLSTVASEAPVEGDAAPPRIGLQAFDPAGTPVGEVATCTAIHGEAFSGAYLAAGCEEGILTVQETADGPRFAMLPYPTEFPEGTTGTLLGSTAMQVFLGNHGADGVVVVDPVGEPHMRRVTLPFRRVDFALDPQHPQRGWVLTEDGSLHSLNLLDARIEASATLTAPYSMDGHWSDPRPRLALAGSDVLVTDPREGVLRVVDRETLAETAQIPLEGAPYNVVVVGGAGLAH</sequence>
<dbReference type="SUPFAM" id="SSF50969">
    <property type="entry name" value="YVTN repeat-like/Quinoprotein amine dehydrogenase"/>
    <property type="match status" value="1"/>
</dbReference>
<dbReference type="EMBL" id="SWAU01000088">
    <property type="protein sequence ID" value="TKA96557.1"/>
    <property type="molecule type" value="Genomic_DNA"/>
</dbReference>
<organism evidence="2 3">
    <name type="scientific">Cereibacter changlensis</name>
    <dbReference type="NCBI Taxonomy" id="402884"/>
    <lineage>
        <taxon>Bacteria</taxon>
        <taxon>Pseudomonadati</taxon>
        <taxon>Pseudomonadota</taxon>
        <taxon>Alphaproteobacteria</taxon>
        <taxon>Rhodobacterales</taxon>
        <taxon>Paracoccaceae</taxon>
        <taxon>Cereibacter</taxon>
    </lineage>
</organism>
<evidence type="ECO:0000256" key="1">
    <source>
        <dbReference type="SAM" id="SignalP"/>
    </source>
</evidence>
<feature type="chain" id="PRO_5021021451" description="Zinc transport system substrate-binding protein" evidence="1">
    <location>
        <begin position="22"/>
        <end position="400"/>
    </location>
</feature>
<gene>
    <name evidence="2" type="ORF">FAZ78_10755</name>
</gene>
<name>A0A4V5NLQ1_9RHOB</name>
<accession>A0A4V5NLQ1</accession>
<evidence type="ECO:0008006" key="4">
    <source>
        <dbReference type="Google" id="ProtNLM"/>
    </source>
</evidence>
<reference evidence="2 3" key="1">
    <citation type="submission" date="2019-04" db="EMBL/GenBank/DDBJ databases">
        <title>Crypto-aerobic microbial life in anoxic (sulfidic) marine sediments.</title>
        <authorList>
            <person name="Bhattacharya S."/>
            <person name="Roy C."/>
            <person name="Mondal N."/>
            <person name="Sarkar J."/>
            <person name="Mandal S."/>
            <person name="Rameez M.J."/>
            <person name="Ghosh W."/>
        </authorList>
    </citation>
    <scope>NUCLEOTIDE SEQUENCE [LARGE SCALE GENOMIC DNA]</scope>
    <source>
        <strain evidence="2 3">SBBC</strain>
    </source>
</reference>
<protein>
    <recommendedName>
        <fullName evidence="4">Zinc transport system substrate-binding protein</fullName>
    </recommendedName>
</protein>